<sequence>MIIFIYGTTAEAIKIAPIARRLAERGIAYQQWLTLQHTTALLQVLPTLGLEEPDLLIANGNNGEPLRSSKDVIRWLFQIWKWLRKNAKSLRSTLPSDTVIVVHGDTLTTVVGAYIAKRLKVDCAHVEAGLRSGNWRHPFPEELDRRIVGTMATIHYTPSLESTENLSSKPNVVFTHGNTVIDAVLDQGDFISEESEKFGVVLLHRFELISNQQLLEQTISTLATESPYPIKLMVDAYSEHALTGAVAKFGLGTLTAQPKLRHQEFIGMIRRAQFIVTDSGGIQAEAALIGVPTLIHRKTTEQAEGLGRNIVLSEWKTERLTEFLKNSEGFRKHLQRPAHSPSDVIVDDLIARGYAENGAERKR</sequence>
<evidence type="ECO:0000256" key="1">
    <source>
        <dbReference type="RuleBase" id="RU003513"/>
    </source>
</evidence>
<dbReference type="PANTHER" id="PTHR43174">
    <property type="entry name" value="UDP-N-ACETYLGLUCOSAMINE 2-EPIMERASE"/>
    <property type="match status" value="1"/>
</dbReference>
<dbReference type="SUPFAM" id="SSF53756">
    <property type="entry name" value="UDP-Glycosyltransferase/glycogen phosphorylase"/>
    <property type="match status" value="1"/>
</dbReference>
<dbReference type="Pfam" id="PF02350">
    <property type="entry name" value="Epimerase_2"/>
    <property type="match status" value="1"/>
</dbReference>
<keyword evidence="4" id="KW-1185">Reference proteome</keyword>
<dbReference type="Proteomes" id="UP000298412">
    <property type="component" value="Unassembled WGS sequence"/>
</dbReference>
<protein>
    <recommendedName>
        <fullName evidence="2">UDP-N-acetylglucosamine 2-epimerase domain-containing protein</fullName>
    </recommendedName>
</protein>
<dbReference type="Gene3D" id="3.40.50.2000">
    <property type="entry name" value="Glycogen Phosphorylase B"/>
    <property type="match status" value="2"/>
</dbReference>
<organism evidence="3 4">
    <name type="scientific">Cryobacterium algoritolerans</name>
    <dbReference type="NCBI Taxonomy" id="1259184"/>
    <lineage>
        <taxon>Bacteria</taxon>
        <taxon>Bacillati</taxon>
        <taxon>Actinomycetota</taxon>
        <taxon>Actinomycetes</taxon>
        <taxon>Micrococcales</taxon>
        <taxon>Microbacteriaceae</taxon>
        <taxon>Cryobacterium</taxon>
    </lineage>
</organism>
<reference evidence="3 4" key="1">
    <citation type="submission" date="2019-03" db="EMBL/GenBank/DDBJ databases">
        <title>Genomics of glacier-inhabiting Cryobacterium strains.</title>
        <authorList>
            <person name="Liu Q."/>
            <person name="Xin Y.-H."/>
        </authorList>
    </citation>
    <scope>NUCLEOTIDE SEQUENCE [LARGE SCALE GENOMIC DNA]</scope>
    <source>
        <strain evidence="3 4">MDT1-3</strain>
    </source>
</reference>
<dbReference type="InterPro" id="IPR003331">
    <property type="entry name" value="UDP_GlcNAc_Epimerase_2_dom"/>
</dbReference>
<feature type="domain" description="UDP-N-acetylglucosamine 2-epimerase" evidence="2">
    <location>
        <begin position="31"/>
        <end position="336"/>
    </location>
</feature>
<evidence type="ECO:0000259" key="2">
    <source>
        <dbReference type="Pfam" id="PF02350"/>
    </source>
</evidence>
<dbReference type="RefSeq" id="WP_134565255.1">
    <property type="nucleotide sequence ID" value="NZ_SOFP01000013.1"/>
</dbReference>
<gene>
    <name evidence="3" type="ORF">E3O19_03420</name>
</gene>
<dbReference type="GO" id="GO:0016853">
    <property type="term" value="F:isomerase activity"/>
    <property type="evidence" value="ECO:0007669"/>
    <property type="project" value="UniProtKB-KW"/>
</dbReference>
<keyword evidence="1" id="KW-0413">Isomerase</keyword>
<proteinExistence type="inferred from homology"/>
<evidence type="ECO:0000313" key="3">
    <source>
        <dbReference type="EMBL" id="TFC19197.1"/>
    </source>
</evidence>
<comment type="caution">
    <text evidence="3">The sequence shown here is derived from an EMBL/GenBank/DDBJ whole genome shotgun (WGS) entry which is preliminary data.</text>
</comment>
<comment type="similarity">
    <text evidence="1">Belongs to the UDP-N-acetylglucosamine 2-epimerase family.</text>
</comment>
<dbReference type="AlphaFoldDB" id="A0A4R8WZE5"/>
<name>A0A4R8WZE5_9MICO</name>
<dbReference type="OrthoDB" id="9803238at2"/>
<accession>A0A4R8WZE5</accession>
<dbReference type="PANTHER" id="PTHR43174:SF1">
    <property type="entry name" value="UDP-N-ACETYLGLUCOSAMINE 2-EPIMERASE"/>
    <property type="match status" value="1"/>
</dbReference>
<evidence type="ECO:0000313" key="4">
    <source>
        <dbReference type="Proteomes" id="UP000298412"/>
    </source>
</evidence>
<dbReference type="EMBL" id="SOFP01000013">
    <property type="protein sequence ID" value="TFC19197.1"/>
    <property type="molecule type" value="Genomic_DNA"/>
</dbReference>
<dbReference type="InterPro" id="IPR029767">
    <property type="entry name" value="WecB-like"/>
</dbReference>